<keyword evidence="7" id="KW-1185">Reference proteome</keyword>
<dbReference type="InterPro" id="IPR029066">
    <property type="entry name" value="PLP-binding_barrel"/>
</dbReference>
<dbReference type="Pfam" id="PF00842">
    <property type="entry name" value="Ala_racemase_C"/>
    <property type="match status" value="1"/>
</dbReference>
<keyword evidence="3 4" id="KW-0413">Isomerase</keyword>
<dbReference type="CDD" id="cd00430">
    <property type="entry name" value="PLPDE_III_AR"/>
    <property type="match status" value="1"/>
</dbReference>
<keyword evidence="2 4" id="KW-0663">Pyridoxal phosphate</keyword>
<dbReference type="EC" id="5.1.1.1" evidence="4"/>
<gene>
    <name evidence="6" type="primary">alr</name>
    <name evidence="6" type="ORF">ACFQ2J_08965</name>
</gene>
<accession>A0ABW3L084</accession>
<evidence type="ECO:0000256" key="4">
    <source>
        <dbReference type="HAMAP-Rule" id="MF_01201"/>
    </source>
</evidence>
<feature type="modified residue" description="N6-(pyridoxal phosphate)lysine" evidence="4">
    <location>
        <position position="39"/>
    </location>
</feature>
<dbReference type="HAMAP" id="MF_01201">
    <property type="entry name" value="Ala_racemase"/>
    <property type="match status" value="1"/>
</dbReference>
<evidence type="ECO:0000313" key="7">
    <source>
        <dbReference type="Proteomes" id="UP001596990"/>
    </source>
</evidence>
<dbReference type="InterPro" id="IPR000821">
    <property type="entry name" value="Ala_racemase"/>
</dbReference>
<feature type="active site" description="Proton acceptor; specific for L-alanine" evidence="4">
    <location>
        <position position="267"/>
    </location>
</feature>
<comment type="caution">
    <text evidence="6">The sequence shown here is derived from an EMBL/GenBank/DDBJ whole genome shotgun (WGS) entry which is preliminary data.</text>
</comment>
<dbReference type="Proteomes" id="UP001596990">
    <property type="component" value="Unassembled WGS sequence"/>
</dbReference>
<feature type="active site" description="Proton acceptor; specific for D-alanine" evidence="4">
    <location>
        <position position="39"/>
    </location>
</feature>
<dbReference type="NCBIfam" id="TIGR00492">
    <property type="entry name" value="alr"/>
    <property type="match status" value="1"/>
</dbReference>
<comment type="cofactor">
    <cofactor evidence="1 4">
        <name>pyridoxal 5'-phosphate</name>
        <dbReference type="ChEBI" id="CHEBI:597326"/>
    </cofactor>
</comment>
<dbReference type="PROSITE" id="PS00395">
    <property type="entry name" value="ALANINE_RACEMASE"/>
    <property type="match status" value="1"/>
</dbReference>
<comment type="similarity">
    <text evidence="4">Belongs to the alanine racemase family.</text>
</comment>
<reference evidence="7" key="1">
    <citation type="journal article" date="2019" name="Int. J. Syst. Evol. Microbiol.">
        <title>The Global Catalogue of Microorganisms (GCM) 10K type strain sequencing project: providing services to taxonomists for standard genome sequencing and annotation.</title>
        <authorList>
            <consortium name="The Broad Institute Genomics Platform"/>
            <consortium name="The Broad Institute Genome Sequencing Center for Infectious Disease"/>
            <person name="Wu L."/>
            <person name="Ma J."/>
        </authorList>
    </citation>
    <scope>NUCLEOTIDE SEQUENCE [LARGE SCALE GENOMIC DNA]</scope>
    <source>
        <strain evidence="7">CCUG 56607</strain>
    </source>
</reference>
<proteinExistence type="inferred from homology"/>
<dbReference type="InterPro" id="IPR009006">
    <property type="entry name" value="Ala_racemase/Decarboxylase_C"/>
</dbReference>
<dbReference type="Pfam" id="PF01168">
    <property type="entry name" value="Ala_racemase_N"/>
    <property type="match status" value="1"/>
</dbReference>
<evidence type="ECO:0000256" key="1">
    <source>
        <dbReference type="ARBA" id="ARBA00001933"/>
    </source>
</evidence>
<dbReference type="GO" id="GO:0008784">
    <property type="term" value="F:alanine racemase activity"/>
    <property type="evidence" value="ECO:0007669"/>
    <property type="project" value="UniProtKB-EC"/>
</dbReference>
<dbReference type="InterPro" id="IPR020622">
    <property type="entry name" value="Ala_racemase_pyridoxalP-BS"/>
</dbReference>
<name>A0ABW3L084_9BACI</name>
<evidence type="ECO:0000259" key="5">
    <source>
        <dbReference type="SMART" id="SM01005"/>
    </source>
</evidence>
<dbReference type="PANTHER" id="PTHR30511">
    <property type="entry name" value="ALANINE RACEMASE"/>
    <property type="match status" value="1"/>
</dbReference>
<dbReference type="Gene3D" id="2.40.37.10">
    <property type="entry name" value="Lyase, Ornithine Decarboxylase, Chain A, domain 1"/>
    <property type="match status" value="1"/>
</dbReference>
<feature type="binding site" evidence="4">
    <location>
        <position position="314"/>
    </location>
    <ligand>
        <name>substrate</name>
    </ligand>
</feature>
<protein>
    <recommendedName>
        <fullName evidence="4">Alanine racemase</fullName>
        <ecNumber evidence="4">5.1.1.1</ecNumber>
    </recommendedName>
</protein>
<dbReference type="InterPro" id="IPR001608">
    <property type="entry name" value="Ala_racemase_N"/>
</dbReference>
<evidence type="ECO:0000313" key="6">
    <source>
        <dbReference type="EMBL" id="MFD1019325.1"/>
    </source>
</evidence>
<sequence length="391" mass="44407">MQTFYRDSWVEVRLDAIEYNINQLKQHIGKDKKIYAVVKADAYGHGDTQVAKAALDAGAAALAVSLLDEAIRLRECGFTCPILVMGWVRPQDASIAAEMDISLTFFQEDWIKEVKNLDLANPLKLHMKWDTGMGRLGIRSVEEMQVLLKEVQEDERLILEGIFTHFATADDSDAAYYQEQQKRLGEMLTEFKALWQDQVNVHTSNSAASLRYPGNEEDFVRFGISMYGLYPSPVVKGERQIELQPAFSLHSRIVHVKKLKEGECVSYGATYCATEDTWIATVPLGYADGWIRRLQGIDVLVDGKRRPIVGRICMDQFMIELDKEYDVGEQVTLIGRQGDEEITADEVAAYLDTINYEIPCMISERVPRVYKSNQHIVDIENSLSTNSRKMM</sequence>
<dbReference type="EMBL" id="JBHTKL010000002">
    <property type="protein sequence ID" value="MFD1019325.1"/>
    <property type="molecule type" value="Genomic_DNA"/>
</dbReference>
<feature type="binding site" evidence="4">
    <location>
        <position position="135"/>
    </location>
    <ligand>
        <name>substrate</name>
    </ligand>
</feature>
<organism evidence="6 7">
    <name type="scientific">Thalassobacillus hwangdonensis</name>
    <dbReference type="NCBI Taxonomy" id="546108"/>
    <lineage>
        <taxon>Bacteria</taxon>
        <taxon>Bacillati</taxon>
        <taxon>Bacillota</taxon>
        <taxon>Bacilli</taxon>
        <taxon>Bacillales</taxon>
        <taxon>Bacillaceae</taxon>
        <taxon>Thalassobacillus</taxon>
    </lineage>
</organism>
<comment type="function">
    <text evidence="4">Catalyzes the interconversion of L-alanine and D-alanine. May also act on other amino acids.</text>
</comment>
<dbReference type="SMART" id="SM01005">
    <property type="entry name" value="Ala_racemase_C"/>
    <property type="match status" value="1"/>
</dbReference>
<dbReference type="Gene3D" id="3.20.20.10">
    <property type="entry name" value="Alanine racemase"/>
    <property type="match status" value="1"/>
</dbReference>
<evidence type="ECO:0000256" key="3">
    <source>
        <dbReference type="ARBA" id="ARBA00023235"/>
    </source>
</evidence>
<dbReference type="InterPro" id="IPR011079">
    <property type="entry name" value="Ala_racemase_C"/>
</dbReference>
<dbReference type="SUPFAM" id="SSF51419">
    <property type="entry name" value="PLP-binding barrel"/>
    <property type="match status" value="1"/>
</dbReference>
<feature type="domain" description="Alanine racemase C-terminal" evidence="5">
    <location>
        <begin position="246"/>
        <end position="371"/>
    </location>
</feature>
<dbReference type="SUPFAM" id="SSF50621">
    <property type="entry name" value="Alanine racemase C-terminal domain-like"/>
    <property type="match status" value="1"/>
</dbReference>
<evidence type="ECO:0000256" key="2">
    <source>
        <dbReference type="ARBA" id="ARBA00022898"/>
    </source>
</evidence>
<comment type="pathway">
    <text evidence="4">Amino-acid biosynthesis; D-alanine biosynthesis; D-alanine from L-alanine: step 1/1.</text>
</comment>
<dbReference type="RefSeq" id="WP_386059055.1">
    <property type="nucleotide sequence ID" value="NZ_JBHTKL010000002.1"/>
</dbReference>
<dbReference type="PANTHER" id="PTHR30511:SF0">
    <property type="entry name" value="ALANINE RACEMASE, CATABOLIC-RELATED"/>
    <property type="match status" value="1"/>
</dbReference>
<comment type="catalytic activity">
    <reaction evidence="4">
        <text>L-alanine = D-alanine</text>
        <dbReference type="Rhea" id="RHEA:20249"/>
        <dbReference type="ChEBI" id="CHEBI:57416"/>
        <dbReference type="ChEBI" id="CHEBI:57972"/>
        <dbReference type="EC" id="5.1.1.1"/>
    </reaction>
</comment>
<dbReference type="PRINTS" id="PR00992">
    <property type="entry name" value="ALARACEMASE"/>
</dbReference>